<evidence type="ECO:0000256" key="2">
    <source>
        <dbReference type="ARBA" id="ARBA00018256"/>
    </source>
</evidence>
<name>A0A6I8N7E1_ORNAN</name>
<evidence type="ECO:0000313" key="5">
    <source>
        <dbReference type="Ensembl" id="ENSOANP00000036892.1"/>
    </source>
</evidence>
<dbReference type="InterPro" id="IPR018276">
    <property type="entry name" value="DDA1_dom"/>
</dbReference>
<dbReference type="PANTHER" id="PTHR31879">
    <property type="entry name" value="DET1- AND DDB1-ASSOCIATED PROTEIN 1"/>
    <property type="match status" value="1"/>
</dbReference>
<dbReference type="Pfam" id="PF10172">
    <property type="entry name" value="DDA1"/>
    <property type="match status" value="1"/>
</dbReference>
<dbReference type="Bgee" id="ENSOANG00000037822">
    <property type="expression patterns" value="Expressed in fibroblast and 8 other cell types or tissues"/>
</dbReference>
<dbReference type="GeneTree" id="ENSGT00390000007029"/>
<dbReference type="PANTHER" id="PTHR31879:SF2">
    <property type="entry name" value="DET1- AND DDB1-ASSOCIATED PROTEIN 1"/>
    <property type="match status" value="1"/>
</dbReference>
<comment type="function">
    <text evidence="3">Functions as a component of numerous distinct DCX (DDB1-CUL4-X-box) E3 ubiquitin-protein ligase complexes which mediate the ubiquitination and subsequent proteasomal degradation of target proteins. In the DCX complexes, acts as a scaffolding subunit required to stabilize the complex.</text>
</comment>
<feature type="domain" description="DET1- and DDB1-associated protein 1" evidence="4">
    <location>
        <begin position="3"/>
        <end position="46"/>
    </location>
</feature>
<organism evidence="5 6">
    <name type="scientific">Ornithorhynchus anatinus</name>
    <name type="common">Duckbill platypus</name>
    <dbReference type="NCBI Taxonomy" id="9258"/>
    <lineage>
        <taxon>Eukaryota</taxon>
        <taxon>Metazoa</taxon>
        <taxon>Chordata</taxon>
        <taxon>Craniata</taxon>
        <taxon>Vertebrata</taxon>
        <taxon>Euteleostomi</taxon>
        <taxon>Mammalia</taxon>
        <taxon>Monotremata</taxon>
        <taxon>Ornithorhynchidae</taxon>
        <taxon>Ornithorhynchus</taxon>
    </lineage>
</organism>
<reference evidence="5" key="3">
    <citation type="submission" date="2025-09" db="UniProtKB">
        <authorList>
            <consortium name="Ensembl"/>
        </authorList>
    </citation>
    <scope>IDENTIFICATION</scope>
    <source>
        <strain evidence="5">Glennie</strain>
    </source>
</reference>
<protein>
    <recommendedName>
        <fullName evidence="2">DET1- and DDB1-associated protein 1</fullName>
    </recommendedName>
</protein>
<reference evidence="5" key="2">
    <citation type="submission" date="2025-08" db="UniProtKB">
        <authorList>
            <consortium name="Ensembl"/>
        </authorList>
    </citation>
    <scope>IDENTIFICATION</scope>
    <source>
        <strain evidence="5">Glennie</strain>
    </source>
</reference>
<evidence type="ECO:0000313" key="6">
    <source>
        <dbReference type="Proteomes" id="UP000002279"/>
    </source>
</evidence>
<evidence type="ECO:0000259" key="4">
    <source>
        <dbReference type="Pfam" id="PF10172"/>
    </source>
</evidence>
<dbReference type="AlphaFoldDB" id="A0A6I8N7E1"/>
<keyword evidence="6" id="KW-1185">Reference proteome</keyword>
<proteinExistence type="inferred from homology"/>
<accession>A0A6I8N7E1</accession>
<dbReference type="GO" id="GO:0032434">
    <property type="term" value="P:regulation of proteasomal ubiquitin-dependent protein catabolic process"/>
    <property type="evidence" value="ECO:0007669"/>
    <property type="project" value="InterPro"/>
</dbReference>
<evidence type="ECO:0000256" key="3">
    <source>
        <dbReference type="ARBA" id="ARBA00045586"/>
    </source>
</evidence>
<reference evidence="5 6" key="1">
    <citation type="journal article" date="2008" name="Nature">
        <title>Genome analysis of the platypus reveals unique signatures of evolution.</title>
        <authorList>
            <person name="Warren W.C."/>
            <person name="Hillier L.W."/>
            <person name="Marshall Graves J.A."/>
            <person name="Birney E."/>
            <person name="Ponting C.P."/>
            <person name="Grutzner F."/>
            <person name="Belov K."/>
            <person name="Miller W."/>
            <person name="Clarke L."/>
            <person name="Chinwalla A.T."/>
            <person name="Yang S.P."/>
            <person name="Heger A."/>
            <person name="Locke D.P."/>
            <person name="Miethke P."/>
            <person name="Waters P.D."/>
            <person name="Veyrunes F."/>
            <person name="Fulton L."/>
            <person name="Fulton B."/>
            <person name="Graves T."/>
            <person name="Wallis J."/>
            <person name="Puente X.S."/>
            <person name="Lopez-Otin C."/>
            <person name="Ordonez G.R."/>
            <person name="Eichler E.E."/>
            <person name="Chen L."/>
            <person name="Cheng Z."/>
            <person name="Deakin J.E."/>
            <person name="Alsop A."/>
            <person name="Thompson K."/>
            <person name="Kirby P."/>
            <person name="Papenfuss A.T."/>
            <person name="Wakefield M.J."/>
            <person name="Olender T."/>
            <person name="Lancet D."/>
            <person name="Huttley G.A."/>
            <person name="Smit A.F."/>
            <person name="Pask A."/>
            <person name="Temple-Smith P."/>
            <person name="Batzer M.A."/>
            <person name="Walker J.A."/>
            <person name="Konkel M.K."/>
            <person name="Harris R.S."/>
            <person name="Whittington C.M."/>
            <person name="Wong E.S."/>
            <person name="Gemmell N.J."/>
            <person name="Buschiazzo E."/>
            <person name="Vargas Jentzsch I.M."/>
            <person name="Merkel A."/>
            <person name="Schmitz J."/>
            <person name="Zemann A."/>
            <person name="Churakov G."/>
            <person name="Kriegs J.O."/>
            <person name="Brosius J."/>
            <person name="Murchison E.P."/>
            <person name="Sachidanandam R."/>
            <person name="Smith C."/>
            <person name="Hannon G.J."/>
            <person name="Tsend-Ayush E."/>
            <person name="McMillan D."/>
            <person name="Attenborough R."/>
            <person name="Rens W."/>
            <person name="Ferguson-Smith M."/>
            <person name="Lefevre C.M."/>
            <person name="Sharp J.A."/>
            <person name="Nicholas K.R."/>
            <person name="Ray D.A."/>
            <person name="Kube M."/>
            <person name="Reinhardt R."/>
            <person name="Pringle T.H."/>
            <person name="Taylor J."/>
            <person name="Jones R.C."/>
            <person name="Nixon B."/>
            <person name="Dacheux J.L."/>
            <person name="Niwa H."/>
            <person name="Sekita Y."/>
            <person name="Huang X."/>
            <person name="Stark A."/>
            <person name="Kheradpour P."/>
            <person name="Kellis M."/>
            <person name="Flicek P."/>
            <person name="Chen Y."/>
            <person name="Webber C."/>
            <person name="Hardison R."/>
            <person name="Nelson J."/>
            <person name="Hallsworth-Pepin K."/>
            <person name="Delehaunty K."/>
            <person name="Markovic C."/>
            <person name="Minx P."/>
            <person name="Feng Y."/>
            <person name="Kremitzki C."/>
            <person name="Mitreva M."/>
            <person name="Glasscock J."/>
            <person name="Wylie T."/>
            <person name="Wohldmann P."/>
            <person name="Thiru P."/>
            <person name="Nhan M.N."/>
            <person name="Pohl C.S."/>
            <person name="Smith S.M."/>
            <person name="Hou S."/>
            <person name="Nefedov M."/>
            <person name="de Jong P.J."/>
            <person name="Renfree M.B."/>
            <person name="Mardis E.R."/>
            <person name="Wilson R.K."/>
        </authorList>
    </citation>
    <scope>NUCLEOTIDE SEQUENCE [LARGE SCALE GENOMIC DNA]</scope>
    <source>
        <strain evidence="5 6">Glennie</strain>
    </source>
</reference>
<evidence type="ECO:0000256" key="1">
    <source>
        <dbReference type="ARBA" id="ARBA00008042"/>
    </source>
</evidence>
<comment type="similarity">
    <text evidence="1">Belongs to the DDA1 family.</text>
</comment>
<dbReference type="Proteomes" id="UP000002279">
    <property type="component" value="Chromosome X1"/>
</dbReference>
<gene>
    <name evidence="5" type="primary">DDA1</name>
</gene>
<dbReference type="InterPro" id="IPR033575">
    <property type="entry name" value="DDA1-like"/>
</dbReference>
<sequence>MAEFLKGLPVYNKSNFSRFHADSVCKASNRRPSVYLPTKEYPSEQKCCEEERPRASGCRSLIDGRRNLRVILLSGARPAKETKPTLWFTKTLAGVPLKSRHACQAQWGLERLCS</sequence>
<dbReference type="Ensembl" id="ENSOANT00000058924.1">
    <property type="protein sequence ID" value="ENSOANP00000036892.1"/>
    <property type="gene ID" value="ENSOANG00000037822.1"/>
</dbReference>